<dbReference type="AlphaFoldDB" id="A0A7L4YN45"/>
<dbReference type="InterPro" id="IPR047142">
    <property type="entry name" value="OryJ/VirC-like"/>
</dbReference>
<dbReference type="KEGG" id="eke:EK0264_09535"/>
<evidence type="ECO:0000313" key="2">
    <source>
        <dbReference type="EMBL" id="QHC00498.1"/>
    </source>
</evidence>
<dbReference type="EMBL" id="CP047156">
    <property type="protein sequence ID" value="QHC00498.1"/>
    <property type="molecule type" value="Genomic_DNA"/>
</dbReference>
<dbReference type="InParanoid" id="A0A7L4YN45"/>
<proteinExistence type="predicted"/>
<accession>A0A7L4YN45</accession>
<dbReference type="PANTHER" id="PTHR36156:SF2">
    <property type="entry name" value="CUPIN TYPE-2 DOMAIN-CONTAINING PROTEIN"/>
    <property type="match status" value="1"/>
</dbReference>
<dbReference type="CDD" id="cd02231">
    <property type="entry name" value="cupin_BLL6423-like"/>
    <property type="match status" value="1"/>
</dbReference>
<dbReference type="SUPFAM" id="SSF51182">
    <property type="entry name" value="RmlC-like cupins"/>
    <property type="match status" value="1"/>
</dbReference>
<dbReference type="OrthoDB" id="713485at2"/>
<dbReference type="InterPro" id="IPR013096">
    <property type="entry name" value="Cupin_2"/>
</dbReference>
<evidence type="ECO:0000259" key="1">
    <source>
        <dbReference type="Pfam" id="PF07883"/>
    </source>
</evidence>
<evidence type="ECO:0000313" key="3">
    <source>
        <dbReference type="Proteomes" id="UP000463857"/>
    </source>
</evidence>
<dbReference type="Proteomes" id="UP000463857">
    <property type="component" value="Chromosome"/>
</dbReference>
<dbReference type="Gene3D" id="2.60.120.10">
    <property type="entry name" value="Jelly Rolls"/>
    <property type="match status" value="1"/>
</dbReference>
<dbReference type="Pfam" id="PF07883">
    <property type="entry name" value="Cupin_2"/>
    <property type="match status" value="1"/>
</dbReference>
<gene>
    <name evidence="2" type="ORF">EK0264_09535</name>
</gene>
<keyword evidence="3" id="KW-1185">Reference proteome</keyword>
<dbReference type="InterPro" id="IPR011051">
    <property type="entry name" value="RmlC_Cupin_sf"/>
</dbReference>
<dbReference type="RefSeq" id="WP_159545042.1">
    <property type="nucleotide sequence ID" value="NZ_CP047156.1"/>
</dbReference>
<sequence length="179" mass="19204">MKTIRRIVTGTRDGKAVIASDEQVPEIRPDLGGGITTVPLWGAVEPPTFPSDGSPTPFPRFSPNPGGFHFSVFSIPTVTEQEQLTFPEDLDAAAAEMEREVPGLLELMEPDTPGMHRTRSIDFIVILSGEVTLDLGDGATAVLHAGDTVVQNATRHRWINTGTERAWAAAVVLGAECTD</sequence>
<reference evidence="2 3" key="1">
    <citation type="journal article" date="2018" name="Int. J. Syst. Evol. Microbiol.">
        <title>Epidermidibacterium keratini gen. nov., sp. nov., a member of the family Sporichthyaceae, isolated from keratin epidermis.</title>
        <authorList>
            <person name="Lee D.G."/>
            <person name="Trujillo M.E."/>
            <person name="Kang S."/>
            <person name="Nam J.J."/>
            <person name="Kim Y.J."/>
        </authorList>
    </citation>
    <scope>NUCLEOTIDE SEQUENCE [LARGE SCALE GENOMIC DNA]</scope>
    <source>
        <strain evidence="2 3">EPI-7</strain>
    </source>
</reference>
<dbReference type="PANTHER" id="PTHR36156">
    <property type="entry name" value="SLR2101 PROTEIN"/>
    <property type="match status" value="1"/>
</dbReference>
<feature type="domain" description="Cupin type-2" evidence="1">
    <location>
        <begin position="109"/>
        <end position="166"/>
    </location>
</feature>
<organism evidence="2 3">
    <name type="scientific">Epidermidibacterium keratini</name>
    <dbReference type="NCBI Taxonomy" id="1891644"/>
    <lineage>
        <taxon>Bacteria</taxon>
        <taxon>Bacillati</taxon>
        <taxon>Actinomycetota</taxon>
        <taxon>Actinomycetes</taxon>
        <taxon>Sporichthyales</taxon>
        <taxon>Sporichthyaceae</taxon>
        <taxon>Epidermidibacterium</taxon>
    </lineage>
</organism>
<protein>
    <submittedName>
        <fullName evidence="2">Cupin domain-containing protein</fullName>
    </submittedName>
</protein>
<dbReference type="InterPro" id="IPR014710">
    <property type="entry name" value="RmlC-like_jellyroll"/>
</dbReference>
<name>A0A7L4YN45_9ACTN</name>